<dbReference type="Proteomes" id="UP000233524">
    <property type="component" value="Unassembled WGS sequence"/>
</dbReference>
<comment type="catalytic activity">
    <reaction evidence="6">
        <text>Endohydrolysis of (1-&gt;4)-beta-D-xylosidic linkages in xylans.</text>
        <dbReference type="EC" id="3.2.1.8"/>
    </reaction>
</comment>
<reference evidence="8 9" key="1">
    <citation type="journal article" date="2017" name="G3 (Bethesda)">
        <title>First Draft Genome Sequence of the Pathogenic Fungus Lomentospora prolificans (Formerly Scedosporium prolificans).</title>
        <authorList>
            <person name="Luo R."/>
            <person name="Zimin A."/>
            <person name="Workman R."/>
            <person name="Fan Y."/>
            <person name="Pertea G."/>
            <person name="Grossman N."/>
            <person name="Wear M.P."/>
            <person name="Jia B."/>
            <person name="Miller H."/>
            <person name="Casadevall A."/>
            <person name="Timp W."/>
            <person name="Zhang S.X."/>
            <person name="Salzberg S.L."/>
        </authorList>
    </citation>
    <scope>NUCLEOTIDE SEQUENCE [LARGE SCALE GENOMIC DNA]</scope>
    <source>
        <strain evidence="8 9">JHH-5317</strain>
    </source>
</reference>
<comment type="caution">
    <text evidence="8">The sequence shown here is derived from an EMBL/GenBank/DDBJ whole genome shotgun (WGS) entry which is preliminary data.</text>
</comment>
<dbReference type="GO" id="GO:0031176">
    <property type="term" value="F:endo-1,4-beta-xylanase activity"/>
    <property type="evidence" value="ECO:0007669"/>
    <property type="project" value="UniProtKB-EC"/>
</dbReference>
<evidence type="ECO:0000313" key="9">
    <source>
        <dbReference type="Proteomes" id="UP000233524"/>
    </source>
</evidence>
<dbReference type="InParanoid" id="A0A2N3MZL9"/>
<dbReference type="OrthoDB" id="3055998at2759"/>
<name>A0A2N3MZL9_9PEZI</name>
<evidence type="ECO:0000256" key="2">
    <source>
        <dbReference type="ARBA" id="ARBA00022801"/>
    </source>
</evidence>
<dbReference type="SUPFAM" id="SSF51445">
    <property type="entry name" value="(Trans)glycosidases"/>
    <property type="match status" value="1"/>
</dbReference>
<gene>
    <name evidence="8" type="ORF">jhhlp_008146</name>
</gene>
<organism evidence="8 9">
    <name type="scientific">Lomentospora prolificans</name>
    <dbReference type="NCBI Taxonomy" id="41688"/>
    <lineage>
        <taxon>Eukaryota</taxon>
        <taxon>Fungi</taxon>
        <taxon>Dikarya</taxon>
        <taxon>Ascomycota</taxon>
        <taxon>Pezizomycotina</taxon>
        <taxon>Sordariomycetes</taxon>
        <taxon>Hypocreomycetidae</taxon>
        <taxon>Microascales</taxon>
        <taxon>Microascaceae</taxon>
        <taxon>Lomentospora</taxon>
    </lineage>
</organism>
<evidence type="ECO:0000256" key="4">
    <source>
        <dbReference type="ARBA" id="ARBA00023295"/>
    </source>
</evidence>
<dbReference type="STRING" id="41688.A0A2N3MZL9"/>
<dbReference type="PRINTS" id="PR00134">
    <property type="entry name" value="GLHYDRLASE10"/>
</dbReference>
<dbReference type="Gene3D" id="3.20.20.80">
    <property type="entry name" value="Glycosidases"/>
    <property type="match status" value="1"/>
</dbReference>
<keyword evidence="4 6" id="KW-0326">Glycosidase</keyword>
<sequence length="339" mass="38051">MKFSLFFLPLALAIPRPSMDEAEFNELMARRANITERQASVSLDQLWRNKGKVYFGVATDQRLLQTGKNAAIIKANFGQVTPENSMKWDALQPNQGQWNFAGADYLVNWAQQNGQSIRGHTLIWHSQLPQWVKNINDRATLTNVIQTHIRTVMGRYKGKIRAWDVVNEIFNEDGTLRSSVFSNVLGEDFVRIAFRTAREVDPYCRLYINDYNLDRAGVSKVNLMRYWVDKWISEGVPIDGIGTQTHLSQGMGANVQGALSQLATAAVTEIAVTELDIAGAPDADYRAVVQGCWNTPKCWGITVWGVSDRDSWRTGANPLLFDSNYNPKSAYTAIANLLS</sequence>
<dbReference type="InterPro" id="IPR044846">
    <property type="entry name" value="GH10"/>
</dbReference>
<feature type="domain" description="GH10" evidence="7">
    <location>
        <begin position="37"/>
        <end position="337"/>
    </location>
</feature>
<evidence type="ECO:0000256" key="3">
    <source>
        <dbReference type="ARBA" id="ARBA00023277"/>
    </source>
</evidence>
<accession>A0A2N3MZL9</accession>
<dbReference type="EMBL" id="NLAX01001584">
    <property type="protein sequence ID" value="PKS05627.1"/>
    <property type="molecule type" value="Genomic_DNA"/>
</dbReference>
<dbReference type="InterPro" id="IPR001000">
    <property type="entry name" value="GH10_dom"/>
</dbReference>
<keyword evidence="3 6" id="KW-0119">Carbohydrate metabolism</keyword>
<protein>
    <recommendedName>
        <fullName evidence="6">Beta-xylanase</fullName>
        <ecNumber evidence="6">3.2.1.8</ecNumber>
    </recommendedName>
</protein>
<dbReference type="EC" id="3.2.1.8" evidence="6"/>
<dbReference type="PANTHER" id="PTHR31490">
    <property type="entry name" value="GLYCOSYL HYDROLASE"/>
    <property type="match status" value="1"/>
</dbReference>
<evidence type="ECO:0000256" key="5">
    <source>
        <dbReference type="ARBA" id="ARBA00023326"/>
    </source>
</evidence>
<dbReference type="PROSITE" id="PS51760">
    <property type="entry name" value="GH10_2"/>
    <property type="match status" value="1"/>
</dbReference>
<comment type="similarity">
    <text evidence="1 6">Belongs to the glycosyl hydrolase 10 (cellulase F) family.</text>
</comment>
<dbReference type="GO" id="GO:0000272">
    <property type="term" value="P:polysaccharide catabolic process"/>
    <property type="evidence" value="ECO:0007669"/>
    <property type="project" value="UniProtKB-KW"/>
</dbReference>
<keyword evidence="9" id="KW-1185">Reference proteome</keyword>
<evidence type="ECO:0000259" key="7">
    <source>
        <dbReference type="PROSITE" id="PS51760"/>
    </source>
</evidence>
<dbReference type="AlphaFoldDB" id="A0A2N3MZL9"/>
<proteinExistence type="inferred from homology"/>
<evidence type="ECO:0000256" key="1">
    <source>
        <dbReference type="ARBA" id="ARBA00007495"/>
    </source>
</evidence>
<dbReference type="PANTHER" id="PTHR31490:SF76">
    <property type="entry name" value="ENDO-1,4-BETA-XYLANASE C"/>
    <property type="match status" value="1"/>
</dbReference>
<evidence type="ECO:0000313" key="8">
    <source>
        <dbReference type="EMBL" id="PKS05627.1"/>
    </source>
</evidence>
<keyword evidence="5 6" id="KW-0624">Polysaccharide degradation</keyword>
<keyword evidence="2 6" id="KW-0378">Hydrolase</keyword>
<dbReference type="VEuPathDB" id="FungiDB:jhhlp_008146"/>
<dbReference type="Pfam" id="PF00331">
    <property type="entry name" value="Glyco_hydro_10"/>
    <property type="match status" value="1"/>
</dbReference>
<dbReference type="InterPro" id="IPR017853">
    <property type="entry name" value="GH"/>
</dbReference>
<dbReference type="SMART" id="SM00633">
    <property type="entry name" value="Glyco_10"/>
    <property type="match status" value="1"/>
</dbReference>
<evidence type="ECO:0000256" key="6">
    <source>
        <dbReference type="RuleBase" id="RU361174"/>
    </source>
</evidence>